<dbReference type="InterPro" id="IPR007497">
    <property type="entry name" value="SIMPL/DUF541"/>
</dbReference>
<reference evidence="1 2" key="1">
    <citation type="submission" date="2023-03" db="EMBL/GenBank/DDBJ databases">
        <title>Whole genome sequencing of Methanotrichaceae archaeon M04Ac.</title>
        <authorList>
            <person name="Khomyakova M.A."/>
            <person name="Merkel A.Y."/>
            <person name="Slobodkin A.I."/>
        </authorList>
    </citation>
    <scope>NUCLEOTIDE SEQUENCE [LARGE SCALE GENOMIC DNA]</scope>
    <source>
        <strain evidence="1 2">M04Ac</strain>
    </source>
</reference>
<dbReference type="Pfam" id="PF04402">
    <property type="entry name" value="SIMPL"/>
    <property type="match status" value="1"/>
</dbReference>
<accession>A0ABT5XD11</accession>
<dbReference type="InterPro" id="IPR052022">
    <property type="entry name" value="26kDa_periplasmic_antigen"/>
</dbReference>
<comment type="caution">
    <text evidence="1">The sequence shown here is derived from an EMBL/GenBank/DDBJ whole genome shotgun (WGS) entry which is preliminary data.</text>
</comment>
<dbReference type="Gene3D" id="3.30.70.2970">
    <property type="entry name" value="Protein of unknown function (DUF541), domain 2"/>
    <property type="match status" value="1"/>
</dbReference>
<keyword evidence="2" id="KW-1185">Reference proteome</keyword>
<organism evidence="1 2">
    <name type="scientific">Candidatus Methanocrinis alkalitolerans</name>
    <dbReference type="NCBI Taxonomy" id="3033395"/>
    <lineage>
        <taxon>Archaea</taxon>
        <taxon>Methanobacteriati</taxon>
        <taxon>Methanobacteriota</taxon>
        <taxon>Stenosarchaea group</taxon>
        <taxon>Methanomicrobia</taxon>
        <taxon>Methanotrichales</taxon>
        <taxon>Methanotrichaceae</taxon>
        <taxon>Methanocrinis</taxon>
    </lineage>
</organism>
<dbReference type="Gene3D" id="3.30.110.170">
    <property type="entry name" value="Protein of unknown function (DUF541), domain 1"/>
    <property type="match status" value="1"/>
</dbReference>
<proteinExistence type="predicted"/>
<name>A0ABT5XD11_9EURY</name>
<gene>
    <name evidence="1" type="ORF">P0O24_03070</name>
</gene>
<dbReference type="Proteomes" id="UP001215956">
    <property type="component" value="Unassembled WGS sequence"/>
</dbReference>
<dbReference type="PANTHER" id="PTHR34387">
    <property type="entry name" value="SLR1258 PROTEIN"/>
    <property type="match status" value="1"/>
</dbReference>
<dbReference type="RefSeq" id="WP_316968270.1">
    <property type="nucleotide sequence ID" value="NZ_JARFPL010000006.1"/>
</dbReference>
<sequence>MGLIVLLASGSSSLGADDGSDVSTLAVSGTGEATADADIVTIVLGVQTRDESAAAAVAENGRMMVDAIEALKAAGVPEEEIKTSRFSISPTRDWIDGRLSDKVVFEVNNQITFTLDLADEMDIGAFLDAAVGAGANTVESVTFALQDPKPVQEEALVEAVVDAMGKAGVISQAAGVSLGRVLSISEGGYSPIPMAESRAYLAADASAMTPIVPGDVMVTATVTITYEIQSEVVTPP</sequence>
<dbReference type="PANTHER" id="PTHR34387:SF2">
    <property type="entry name" value="SLR1258 PROTEIN"/>
    <property type="match status" value="1"/>
</dbReference>
<protein>
    <submittedName>
        <fullName evidence="1">SIMPL domain-containing protein</fullName>
    </submittedName>
</protein>
<evidence type="ECO:0000313" key="1">
    <source>
        <dbReference type="EMBL" id="MDF0592562.1"/>
    </source>
</evidence>
<evidence type="ECO:0000313" key="2">
    <source>
        <dbReference type="Proteomes" id="UP001215956"/>
    </source>
</evidence>
<dbReference type="EMBL" id="JARFPL010000006">
    <property type="protein sequence ID" value="MDF0592562.1"/>
    <property type="molecule type" value="Genomic_DNA"/>
</dbReference>